<sequence length="199" mass="21450">MARVLVVGATGYLGSHMVAELKAAGHWVRALSRRKDAFDAGAQAPNEIFVGQATRPETLTGLCDGIDYVFSALGLTRQKENLSFWDVDYKANKNVLDLAVAGEVKQFLFISVVRPGLSADLDIVAAREALVRDMTAAPIAHTVVRATGFFRTCANSLTWPGAVGSGWSAAGQRELTRLTAAMWPAPPLLPSAPERRRSR</sequence>
<dbReference type="PANTHER" id="PTHR48079:SF6">
    <property type="entry name" value="NAD(P)-BINDING DOMAIN-CONTAINING PROTEIN-RELATED"/>
    <property type="match status" value="1"/>
</dbReference>
<gene>
    <name evidence="2" type="ORF">PSQ19_03740</name>
</gene>
<dbReference type="InterPro" id="IPR036291">
    <property type="entry name" value="NAD(P)-bd_dom_sf"/>
</dbReference>
<dbReference type="RefSeq" id="WP_282219674.1">
    <property type="nucleotide sequence ID" value="NZ_CP118246.1"/>
</dbReference>
<dbReference type="Pfam" id="PF13460">
    <property type="entry name" value="NAD_binding_10"/>
    <property type="match status" value="1"/>
</dbReference>
<organism evidence="2 3">
    <name type="scientific">Devosia algicola</name>
    <dbReference type="NCBI Taxonomy" id="3026418"/>
    <lineage>
        <taxon>Bacteria</taxon>
        <taxon>Pseudomonadati</taxon>
        <taxon>Pseudomonadota</taxon>
        <taxon>Alphaproteobacteria</taxon>
        <taxon>Hyphomicrobiales</taxon>
        <taxon>Devosiaceae</taxon>
        <taxon>Devosia</taxon>
    </lineage>
</organism>
<dbReference type="SUPFAM" id="SSF51735">
    <property type="entry name" value="NAD(P)-binding Rossmann-fold domains"/>
    <property type="match status" value="1"/>
</dbReference>
<reference evidence="2 3" key="1">
    <citation type="submission" date="2023-02" db="EMBL/GenBank/DDBJ databases">
        <title>Devosia algicola sp. nov., isolated from the phycosphere of marine algae.</title>
        <authorList>
            <person name="Kim J.M."/>
            <person name="Lee J.K."/>
            <person name="Choi B.J."/>
            <person name="Bayburt H."/>
            <person name="Jeon C.O."/>
        </authorList>
    </citation>
    <scope>NUCLEOTIDE SEQUENCE [LARGE SCALE GENOMIC DNA]</scope>
    <source>
        <strain evidence="2 3">G20-9</strain>
    </source>
</reference>
<keyword evidence="3" id="KW-1185">Reference proteome</keyword>
<feature type="domain" description="NAD(P)-binding" evidence="1">
    <location>
        <begin position="8"/>
        <end position="116"/>
    </location>
</feature>
<accession>A0ABY7YQD9</accession>
<dbReference type="InterPro" id="IPR016040">
    <property type="entry name" value="NAD(P)-bd_dom"/>
</dbReference>
<protein>
    <submittedName>
        <fullName evidence="2">NAD(P)H-binding protein</fullName>
    </submittedName>
</protein>
<proteinExistence type="predicted"/>
<evidence type="ECO:0000313" key="3">
    <source>
        <dbReference type="Proteomes" id="UP001220530"/>
    </source>
</evidence>
<dbReference type="PANTHER" id="PTHR48079">
    <property type="entry name" value="PROTEIN YEEZ"/>
    <property type="match status" value="1"/>
</dbReference>
<dbReference type="Gene3D" id="3.40.50.720">
    <property type="entry name" value="NAD(P)-binding Rossmann-like Domain"/>
    <property type="match status" value="1"/>
</dbReference>
<name>A0ABY7YQD9_9HYPH</name>
<evidence type="ECO:0000313" key="2">
    <source>
        <dbReference type="EMBL" id="WDR03280.1"/>
    </source>
</evidence>
<evidence type="ECO:0000259" key="1">
    <source>
        <dbReference type="Pfam" id="PF13460"/>
    </source>
</evidence>
<dbReference type="Proteomes" id="UP001220530">
    <property type="component" value="Chromosome"/>
</dbReference>
<dbReference type="EMBL" id="CP118246">
    <property type="protein sequence ID" value="WDR03280.1"/>
    <property type="molecule type" value="Genomic_DNA"/>
</dbReference>
<dbReference type="InterPro" id="IPR051783">
    <property type="entry name" value="NAD(P)-dependent_oxidoreduct"/>
</dbReference>